<accession>A0A1G7C0H0</accession>
<name>A0A1G7C0H0_9FLAO</name>
<evidence type="ECO:0008006" key="3">
    <source>
        <dbReference type="Google" id="ProtNLM"/>
    </source>
</evidence>
<evidence type="ECO:0000313" key="1">
    <source>
        <dbReference type="EMBL" id="SDE32854.1"/>
    </source>
</evidence>
<gene>
    <name evidence="1" type="ORF">SAMN05421855_101117</name>
</gene>
<dbReference type="AlphaFoldDB" id="A0A1G7C0H0"/>
<keyword evidence="2" id="KW-1185">Reference proteome</keyword>
<dbReference type="RefSeq" id="WP_093139371.1">
    <property type="nucleotide sequence ID" value="NZ_BMWO01000001.1"/>
</dbReference>
<organism evidence="1 2">
    <name type="scientific">Ulvibacter litoralis</name>
    <dbReference type="NCBI Taxonomy" id="227084"/>
    <lineage>
        <taxon>Bacteria</taxon>
        <taxon>Pseudomonadati</taxon>
        <taxon>Bacteroidota</taxon>
        <taxon>Flavobacteriia</taxon>
        <taxon>Flavobacteriales</taxon>
        <taxon>Flavobacteriaceae</taxon>
        <taxon>Ulvibacter</taxon>
    </lineage>
</organism>
<dbReference type="Proteomes" id="UP000199321">
    <property type="component" value="Unassembled WGS sequence"/>
</dbReference>
<evidence type="ECO:0000313" key="2">
    <source>
        <dbReference type="Proteomes" id="UP000199321"/>
    </source>
</evidence>
<sequence length="80" mass="9330">MKLFINCEEAGHKCDKAQYSEATIFEKIKLLTHKLFCANCRGYSSRNTKLTKAIKKSKPQILPKEQKEVMKEQIRQQLSK</sequence>
<proteinExistence type="predicted"/>
<reference evidence="1 2" key="1">
    <citation type="submission" date="2016-10" db="EMBL/GenBank/DDBJ databases">
        <authorList>
            <person name="de Groot N.N."/>
        </authorList>
    </citation>
    <scope>NUCLEOTIDE SEQUENCE [LARGE SCALE GENOMIC DNA]</scope>
    <source>
        <strain evidence="1 2">DSM 16195</strain>
    </source>
</reference>
<protein>
    <recommendedName>
        <fullName evidence="3">Glycine dehydrogenase</fullName>
    </recommendedName>
</protein>
<dbReference type="EMBL" id="FNBA01000001">
    <property type="protein sequence ID" value="SDE32854.1"/>
    <property type="molecule type" value="Genomic_DNA"/>
</dbReference>
<dbReference type="OrthoDB" id="1262821at2"/>
<dbReference type="STRING" id="227084.SAMN05421855_101117"/>